<dbReference type="VEuPathDB" id="FungiDB:FGRAMPH1_01G25555"/>
<evidence type="ECO:0000313" key="3">
    <source>
        <dbReference type="Proteomes" id="UP000070720"/>
    </source>
</evidence>
<dbReference type="Proteomes" id="UP000070720">
    <property type="component" value="Chromosome 4"/>
</dbReference>
<dbReference type="EnsemblFungi" id="CEF83952">
    <property type="protein sequence ID" value="CEF83952"/>
    <property type="gene ID" value="FGRRES_15438"/>
</dbReference>
<keyword evidence="3" id="KW-1185">Reference proteome</keyword>
<reference evidence="1 3" key="3">
    <citation type="journal article" date="2015" name="BMC Genomics">
        <title>The completed genome sequence of the pathogenic ascomycete fungus Fusarium graminearum.</title>
        <authorList>
            <person name="King R."/>
            <person name="Urban M."/>
            <person name="Hammond-Kosack M.C."/>
            <person name="Hassani-Pak K."/>
            <person name="Hammond-Kosack K.E."/>
        </authorList>
    </citation>
    <scope>NUCLEOTIDE SEQUENCE [LARGE SCALE GENOMIC DNA]</scope>
    <source>
        <strain evidence="3">ATCC MYA-4620 / CBS 123657 / FGSC 9075 / NRRL 31084 / PH-1</strain>
        <strain evidence="1">PH-1</strain>
    </source>
</reference>
<protein>
    <submittedName>
        <fullName evidence="1">Chromosome 4, complete genome</fullName>
    </submittedName>
</protein>
<reference evidence="2" key="4">
    <citation type="submission" date="2017-01" db="UniProtKB">
        <authorList>
            <consortium name="EnsemblFungi"/>
        </authorList>
    </citation>
    <scope>IDENTIFICATION</scope>
    <source>
        <strain evidence="2">PH-1 / ATCC MYA-4620 / FGSC 9075 / NRRL 31084</strain>
    </source>
</reference>
<accession>A0A0E0SBY9</accession>
<proteinExistence type="predicted"/>
<reference evidence="2 3" key="2">
    <citation type="journal article" date="2010" name="Nature">
        <title>Comparative genomics reveals mobile pathogenicity chromosomes in Fusarium.</title>
        <authorList>
            <person name="Ma L.J."/>
            <person name="van der Does H.C."/>
            <person name="Borkovich K.A."/>
            <person name="Coleman J.J."/>
            <person name="Daboussi M.J."/>
            <person name="Di Pietro A."/>
            <person name="Dufresne M."/>
            <person name="Freitag M."/>
            <person name="Grabherr M."/>
            <person name="Henrissat B."/>
            <person name="Houterman P.M."/>
            <person name="Kang S."/>
            <person name="Shim W.B."/>
            <person name="Woloshuk C."/>
            <person name="Xie X."/>
            <person name="Xu J.R."/>
            <person name="Antoniw J."/>
            <person name="Baker S.E."/>
            <person name="Bluhm B.H."/>
            <person name="Breakspear A."/>
            <person name="Brown D.W."/>
            <person name="Butchko R.A."/>
            <person name="Chapman S."/>
            <person name="Coulson R."/>
            <person name="Coutinho P.M."/>
            <person name="Danchin E.G."/>
            <person name="Diener A."/>
            <person name="Gale L.R."/>
            <person name="Gardiner D.M."/>
            <person name="Goff S."/>
            <person name="Hammond-Kosack K.E."/>
            <person name="Hilburn K."/>
            <person name="Hua-Van A."/>
            <person name="Jonkers W."/>
            <person name="Kazan K."/>
            <person name="Kodira C.D."/>
            <person name="Koehrsen M."/>
            <person name="Kumar L."/>
            <person name="Lee Y.H."/>
            <person name="Li L."/>
            <person name="Manners J.M."/>
            <person name="Miranda-Saavedra D."/>
            <person name="Mukherjee M."/>
            <person name="Park G."/>
            <person name="Park J."/>
            <person name="Park S.Y."/>
            <person name="Proctor R.H."/>
            <person name="Regev A."/>
            <person name="Ruiz-Roldan M.C."/>
            <person name="Sain D."/>
            <person name="Sakthikumar S."/>
            <person name="Sykes S."/>
            <person name="Schwartz D.C."/>
            <person name="Turgeon B.G."/>
            <person name="Wapinski I."/>
            <person name="Yoder O."/>
            <person name="Young S."/>
            <person name="Zeng Q."/>
            <person name="Zhou S."/>
            <person name="Galagan J."/>
            <person name="Cuomo C.A."/>
            <person name="Kistler H.C."/>
            <person name="Rep M."/>
        </authorList>
    </citation>
    <scope>GENOME REANNOTATION</scope>
    <source>
        <strain evidence="3">ATCC MYA-4620 / CBS 123657 / FGSC 9075 / NRRL 31084 / PH-1</strain>
        <strain evidence="2">PH-1 / ATCC MYA-4620 / FGSC 9075 / NRRL 31084</strain>
    </source>
</reference>
<organism evidence="1 3">
    <name type="scientific">Gibberella zeae (strain ATCC MYA-4620 / CBS 123657 / FGSC 9075 / NRRL 31084 / PH-1)</name>
    <name type="common">Wheat head blight fungus</name>
    <name type="synonym">Fusarium graminearum</name>
    <dbReference type="NCBI Taxonomy" id="229533"/>
    <lineage>
        <taxon>Eukaryota</taxon>
        <taxon>Fungi</taxon>
        <taxon>Dikarya</taxon>
        <taxon>Ascomycota</taxon>
        <taxon>Pezizomycotina</taxon>
        <taxon>Sordariomycetes</taxon>
        <taxon>Hypocreomycetidae</taxon>
        <taxon>Hypocreales</taxon>
        <taxon>Nectriaceae</taxon>
        <taxon>Fusarium</taxon>
    </lineage>
</organism>
<gene>
    <name evidence="1" type="ORF">FGRAMPH1_01T25555</name>
</gene>
<sequence>MSFDVIAPGLSDQGMEMVTAATAMKECSFESKLLNLGKRRYSGFYMSVDDDEVRIVND</sequence>
<dbReference type="InParanoid" id="A0A098DRF7"/>
<reference evidence="2 3" key="1">
    <citation type="journal article" date="2007" name="Science">
        <title>The Fusarium graminearum genome reveals a link between localized polymorphism and pathogen specialization.</title>
        <authorList>
            <person name="Cuomo C.A."/>
            <person name="Gueldener U."/>
            <person name="Xu J.-R."/>
            <person name="Trail F."/>
            <person name="Turgeon B.G."/>
            <person name="Di Pietro A."/>
            <person name="Walton J.D."/>
            <person name="Ma L.-J."/>
            <person name="Baker S.E."/>
            <person name="Rep M."/>
            <person name="Adam G."/>
            <person name="Antoniw J."/>
            <person name="Baldwin T."/>
            <person name="Calvo S.E."/>
            <person name="Chang Y.-L."/>
            <person name="DeCaprio D."/>
            <person name="Gale L.R."/>
            <person name="Gnerre S."/>
            <person name="Goswami R.S."/>
            <person name="Hammond-Kosack K."/>
            <person name="Harris L.J."/>
            <person name="Hilburn K."/>
            <person name="Kennell J.C."/>
            <person name="Kroken S."/>
            <person name="Magnuson J.K."/>
            <person name="Mannhaupt G."/>
            <person name="Mauceli E.W."/>
            <person name="Mewes H.-W."/>
            <person name="Mitterbauer R."/>
            <person name="Muehlbauer G."/>
            <person name="Muensterkoetter M."/>
            <person name="Nelson D."/>
            <person name="O'Donnell K."/>
            <person name="Ouellet T."/>
            <person name="Qi W."/>
            <person name="Quesneville H."/>
            <person name="Roncero M.I.G."/>
            <person name="Seong K.-Y."/>
            <person name="Tetko I.V."/>
            <person name="Urban M."/>
            <person name="Waalwijk C."/>
            <person name="Ward T.J."/>
            <person name="Yao J."/>
            <person name="Birren B.W."/>
            <person name="Kistler H.C."/>
        </authorList>
    </citation>
    <scope>NUCLEOTIDE SEQUENCE [LARGE SCALE GENOMIC DNA]</scope>
    <source>
        <strain evidence="3">ATCC MYA-4620 / CBS 123657 / FGSC 9075 / NRRL 31084 / PH-1</strain>
        <strain evidence="2">PH-1 / ATCC MYA-4620 / FGSC 9075 / NRRL 31084</strain>
    </source>
</reference>
<accession>A0A098DRF7</accession>
<dbReference type="EMBL" id="HG970335">
    <property type="protein sequence ID" value="CEF83952.1"/>
    <property type="molecule type" value="Genomic_DNA"/>
</dbReference>
<dbReference type="AlphaFoldDB" id="A0A098DRF7"/>
<evidence type="ECO:0000313" key="1">
    <source>
        <dbReference type="EMBL" id="CEF83952.1"/>
    </source>
</evidence>
<name>A0A098DRF7_GIBZE</name>
<evidence type="ECO:0000313" key="2">
    <source>
        <dbReference type="EnsemblFungi" id="CEF83952"/>
    </source>
</evidence>